<reference evidence="1 2" key="1">
    <citation type="submission" date="2016-10" db="EMBL/GenBank/DDBJ databases">
        <authorList>
            <person name="de Groot N.N."/>
        </authorList>
    </citation>
    <scope>NUCLEOTIDE SEQUENCE [LARGE SCALE GENOMIC DNA]</scope>
    <source>
        <strain evidence="1 2">JCM 11308</strain>
    </source>
</reference>
<gene>
    <name evidence="1" type="ORF">SAMN05444580_101120</name>
</gene>
<dbReference type="STRING" id="168276.SAMN05444580_101120"/>
<evidence type="ECO:0008006" key="3">
    <source>
        <dbReference type="Google" id="ProtNLM"/>
    </source>
</evidence>
<dbReference type="Proteomes" id="UP000199417">
    <property type="component" value="Unassembled WGS sequence"/>
</dbReference>
<evidence type="ECO:0000313" key="1">
    <source>
        <dbReference type="EMBL" id="SDC52861.1"/>
    </source>
</evidence>
<sequence>MRPVQCRECGVTVLVQKFSWEHTEVQWTEEAVAACPVLAPLADRSGIATLTGGCEAMRSSIREAAVEGRFGDLD</sequence>
<organism evidence="1 2">
    <name type="scientific">Rhodococcus tukisamuensis</name>
    <dbReference type="NCBI Taxonomy" id="168276"/>
    <lineage>
        <taxon>Bacteria</taxon>
        <taxon>Bacillati</taxon>
        <taxon>Actinomycetota</taxon>
        <taxon>Actinomycetes</taxon>
        <taxon>Mycobacteriales</taxon>
        <taxon>Nocardiaceae</taxon>
        <taxon>Rhodococcus</taxon>
    </lineage>
</organism>
<name>A0A1G6MBP6_9NOCA</name>
<protein>
    <recommendedName>
        <fullName evidence="3">Ferredoxin</fullName>
    </recommendedName>
</protein>
<dbReference type="EMBL" id="FNAB01000001">
    <property type="protein sequence ID" value="SDC52861.1"/>
    <property type="molecule type" value="Genomic_DNA"/>
</dbReference>
<dbReference type="RefSeq" id="WP_072844460.1">
    <property type="nucleotide sequence ID" value="NZ_FNAB01000001.1"/>
</dbReference>
<proteinExistence type="predicted"/>
<keyword evidence="2" id="KW-1185">Reference proteome</keyword>
<dbReference type="AlphaFoldDB" id="A0A1G6MBP6"/>
<evidence type="ECO:0000313" key="2">
    <source>
        <dbReference type="Proteomes" id="UP000199417"/>
    </source>
</evidence>
<accession>A0A1G6MBP6</accession>